<dbReference type="AlphaFoldDB" id="A0A345P7W8"/>
<sequence>MIKRFVKHRPSFARPRFDLTKTDSIAPWILFILVSWLCWQLASLFWLMLNPPTAPVARMVALGGNASANIPNIIGFKLFAENSVSTDVQSNVPMHLEGVFVAQPASQSAAVINVNNVSTRYRVGQQIDGTNYQLAAVSWNVVSLQLSDGSMQQLKFGDANASGISNDPVQPNQGIVAVVPPPAAAPRAGMNPAQQAQAALGDAVRQLKENPNGYIGQMGLVAAGAGKGYEVTNNVPPNIRSQLGLRTGDKIISVNGQPVGNPATDAQLVQQVQQSHSAQVQIQRGDQTLTIQQSF</sequence>
<evidence type="ECO:0000256" key="9">
    <source>
        <dbReference type="SAM" id="Phobius"/>
    </source>
</evidence>
<gene>
    <name evidence="11" type="ORF">HYN46_11315</name>
</gene>
<evidence type="ECO:0000256" key="5">
    <source>
        <dbReference type="ARBA" id="ARBA00022692"/>
    </source>
</evidence>
<keyword evidence="12" id="KW-1185">Reference proteome</keyword>
<dbReference type="InterPro" id="IPR041489">
    <property type="entry name" value="PDZ_6"/>
</dbReference>
<keyword evidence="4" id="KW-0997">Cell inner membrane</keyword>
<evidence type="ECO:0000256" key="7">
    <source>
        <dbReference type="ARBA" id="ARBA00022989"/>
    </source>
</evidence>
<dbReference type="EMBL" id="CP031222">
    <property type="protein sequence ID" value="AXI03377.1"/>
    <property type="molecule type" value="Genomic_DNA"/>
</dbReference>
<reference evidence="11 12" key="1">
    <citation type="submission" date="2018-07" db="EMBL/GenBank/DDBJ databases">
        <title>Genome sequencing of Moraxellaceae gen. HYN0046.</title>
        <authorList>
            <person name="Kim M."/>
            <person name="Yi H."/>
        </authorList>
    </citation>
    <scope>NUCLEOTIDE SEQUENCE [LARGE SCALE GENOMIC DNA]</scope>
    <source>
        <strain evidence="11 12">HYN0046</strain>
    </source>
</reference>
<keyword evidence="8 9" id="KW-0472">Membrane</keyword>
<organism evidence="11 12">
    <name type="scientific">Aquirhabdus parva</name>
    <dbReference type="NCBI Taxonomy" id="2283318"/>
    <lineage>
        <taxon>Bacteria</taxon>
        <taxon>Pseudomonadati</taxon>
        <taxon>Pseudomonadota</taxon>
        <taxon>Gammaproteobacteria</taxon>
        <taxon>Moraxellales</taxon>
        <taxon>Moraxellaceae</taxon>
        <taxon>Aquirhabdus</taxon>
    </lineage>
</organism>
<evidence type="ECO:0000313" key="12">
    <source>
        <dbReference type="Proteomes" id="UP000253940"/>
    </source>
</evidence>
<accession>A0A345P7W8</accession>
<feature type="domain" description="PDZ" evidence="10">
    <location>
        <begin position="204"/>
        <end position="259"/>
    </location>
</feature>
<dbReference type="RefSeq" id="WP_114899485.1">
    <property type="nucleotide sequence ID" value="NZ_CP031222.1"/>
</dbReference>
<evidence type="ECO:0000256" key="3">
    <source>
        <dbReference type="ARBA" id="ARBA00022475"/>
    </source>
</evidence>
<dbReference type="KEGG" id="mbah:HYN46_11315"/>
<dbReference type="Gene3D" id="2.30.42.10">
    <property type="match status" value="1"/>
</dbReference>
<name>A0A345P7W8_9GAMM</name>
<dbReference type="InterPro" id="IPR024961">
    <property type="entry name" value="T2SS_GspC_N"/>
</dbReference>
<dbReference type="GO" id="GO:0015031">
    <property type="term" value="P:protein transport"/>
    <property type="evidence" value="ECO:0007669"/>
    <property type="project" value="UniProtKB-KW"/>
</dbReference>
<evidence type="ECO:0000259" key="10">
    <source>
        <dbReference type="PROSITE" id="PS50106"/>
    </source>
</evidence>
<evidence type="ECO:0000256" key="8">
    <source>
        <dbReference type="ARBA" id="ARBA00023136"/>
    </source>
</evidence>
<dbReference type="Proteomes" id="UP000253940">
    <property type="component" value="Chromosome"/>
</dbReference>
<evidence type="ECO:0000313" key="11">
    <source>
        <dbReference type="EMBL" id="AXI03377.1"/>
    </source>
</evidence>
<keyword evidence="2" id="KW-0813">Transport</keyword>
<evidence type="ECO:0000256" key="1">
    <source>
        <dbReference type="ARBA" id="ARBA00004533"/>
    </source>
</evidence>
<protein>
    <submittedName>
        <fullName evidence="11">General secretion pathway protein</fullName>
    </submittedName>
</protein>
<keyword evidence="6" id="KW-0653">Protein transport</keyword>
<dbReference type="Pfam" id="PF11356">
    <property type="entry name" value="T2SSC"/>
    <property type="match status" value="1"/>
</dbReference>
<dbReference type="OrthoDB" id="5574088at2"/>
<dbReference type="GO" id="GO:0005886">
    <property type="term" value="C:plasma membrane"/>
    <property type="evidence" value="ECO:0007669"/>
    <property type="project" value="UniProtKB-SubCell"/>
</dbReference>
<dbReference type="PROSITE" id="PS50106">
    <property type="entry name" value="PDZ"/>
    <property type="match status" value="1"/>
</dbReference>
<keyword evidence="5 9" id="KW-0812">Transmembrane</keyword>
<dbReference type="InterPro" id="IPR001478">
    <property type="entry name" value="PDZ"/>
</dbReference>
<evidence type="ECO:0000256" key="4">
    <source>
        <dbReference type="ARBA" id="ARBA00022519"/>
    </source>
</evidence>
<dbReference type="Pfam" id="PF17820">
    <property type="entry name" value="PDZ_6"/>
    <property type="match status" value="1"/>
</dbReference>
<keyword evidence="3" id="KW-1003">Cell membrane</keyword>
<dbReference type="InterPro" id="IPR036034">
    <property type="entry name" value="PDZ_sf"/>
</dbReference>
<comment type="subcellular location">
    <subcellularLocation>
        <location evidence="1">Cell inner membrane</location>
    </subcellularLocation>
</comment>
<evidence type="ECO:0000256" key="6">
    <source>
        <dbReference type="ARBA" id="ARBA00022927"/>
    </source>
</evidence>
<proteinExistence type="predicted"/>
<dbReference type="SUPFAM" id="SSF50156">
    <property type="entry name" value="PDZ domain-like"/>
    <property type="match status" value="1"/>
</dbReference>
<keyword evidence="7 9" id="KW-1133">Transmembrane helix</keyword>
<feature type="transmembrane region" description="Helical" evidence="9">
    <location>
        <begin position="25"/>
        <end position="49"/>
    </location>
</feature>
<dbReference type="Gene3D" id="2.30.30.830">
    <property type="match status" value="1"/>
</dbReference>
<evidence type="ECO:0000256" key="2">
    <source>
        <dbReference type="ARBA" id="ARBA00022448"/>
    </source>
</evidence>